<dbReference type="GO" id="GO:0043043">
    <property type="term" value="P:peptide biosynthetic process"/>
    <property type="evidence" value="ECO:0007669"/>
    <property type="project" value="InterPro"/>
</dbReference>
<dbReference type="Proteomes" id="UP000034344">
    <property type="component" value="Unassembled WGS sequence"/>
</dbReference>
<dbReference type="FunFam" id="2.40.50.140:FF:000009">
    <property type="entry name" value="Elongation factor P"/>
    <property type="match status" value="1"/>
</dbReference>
<feature type="domain" description="Elongation factor P C-terminal" evidence="10">
    <location>
        <begin position="130"/>
        <end position="185"/>
    </location>
</feature>
<dbReference type="SUPFAM" id="SSF50104">
    <property type="entry name" value="Translation proteins SH3-like domain"/>
    <property type="match status" value="1"/>
</dbReference>
<dbReference type="FunFam" id="2.40.50.140:FF:000004">
    <property type="entry name" value="Elongation factor P"/>
    <property type="match status" value="1"/>
</dbReference>
<evidence type="ECO:0000259" key="10">
    <source>
        <dbReference type="SMART" id="SM00841"/>
    </source>
</evidence>
<dbReference type="InterPro" id="IPR014722">
    <property type="entry name" value="Rib_uL2_dom2"/>
</dbReference>
<dbReference type="SMART" id="SM00841">
    <property type="entry name" value="Elong-fact-P_C"/>
    <property type="match status" value="1"/>
</dbReference>
<comment type="function">
    <text evidence="7">Involved in peptide bond synthesis. Stimulates efficient translation and peptide-bond synthesis on native or reconstituted 70S ribosomes in vitro. Probably functions indirectly by altering the affinity of the ribosome for aminoacyl-tRNA, thus increasing their reactivity as acceptors for peptidyl transferase.</text>
</comment>
<name>A0A0G0HDX5_9BACT</name>
<dbReference type="CDD" id="cd04470">
    <property type="entry name" value="S1_EF-P_repeat_1"/>
    <property type="match status" value="1"/>
</dbReference>
<dbReference type="InterPro" id="IPR013852">
    <property type="entry name" value="Transl_elong_P/YeiP_CS"/>
</dbReference>
<evidence type="ECO:0000256" key="3">
    <source>
        <dbReference type="ARBA" id="ARBA00009479"/>
    </source>
</evidence>
<gene>
    <name evidence="7" type="primary">efp</name>
    <name evidence="12" type="ORF">US11_C0001G0065</name>
</gene>
<dbReference type="Gene3D" id="2.30.30.30">
    <property type="match status" value="1"/>
</dbReference>
<dbReference type="InterPro" id="IPR011768">
    <property type="entry name" value="Transl_elongation_fac_P"/>
</dbReference>
<dbReference type="InterPro" id="IPR013185">
    <property type="entry name" value="Transl_elong_KOW-like"/>
</dbReference>
<evidence type="ECO:0000259" key="11">
    <source>
        <dbReference type="SMART" id="SM01185"/>
    </source>
</evidence>
<dbReference type="PANTHER" id="PTHR30053:SF12">
    <property type="entry name" value="ELONGATION FACTOR P (EF-P) FAMILY PROTEIN"/>
    <property type="match status" value="1"/>
</dbReference>
<evidence type="ECO:0000313" key="12">
    <source>
        <dbReference type="EMBL" id="KKQ02106.1"/>
    </source>
</evidence>
<comment type="caution">
    <text evidence="12">The sequence shown here is derived from an EMBL/GenBank/DDBJ whole genome shotgun (WGS) entry which is preliminary data.</text>
</comment>
<protein>
    <recommendedName>
        <fullName evidence="7 8">Elongation factor P</fullName>
        <shortName evidence="7">EF-P</shortName>
    </recommendedName>
</protein>
<dbReference type="Pfam" id="PF08207">
    <property type="entry name" value="EFP_N"/>
    <property type="match status" value="1"/>
</dbReference>
<comment type="subcellular location">
    <subcellularLocation>
        <location evidence="1 7">Cytoplasm</location>
    </subcellularLocation>
</comment>
<dbReference type="PANTHER" id="PTHR30053">
    <property type="entry name" value="ELONGATION FACTOR P"/>
    <property type="match status" value="1"/>
</dbReference>
<evidence type="ECO:0000313" key="13">
    <source>
        <dbReference type="Proteomes" id="UP000034344"/>
    </source>
</evidence>
<evidence type="ECO:0000256" key="5">
    <source>
        <dbReference type="ARBA" id="ARBA00022768"/>
    </source>
</evidence>
<accession>A0A0G0HDX5</accession>
<reference evidence="12 13" key="1">
    <citation type="journal article" date="2015" name="Nature">
        <title>rRNA introns, odd ribosomes, and small enigmatic genomes across a large radiation of phyla.</title>
        <authorList>
            <person name="Brown C.T."/>
            <person name="Hug L.A."/>
            <person name="Thomas B.C."/>
            <person name="Sharon I."/>
            <person name="Castelle C.J."/>
            <person name="Singh A."/>
            <person name="Wilkins M.J."/>
            <person name="Williams K.H."/>
            <person name="Banfield J.F."/>
        </authorList>
    </citation>
    <scope>NUCLEOTIDE SEQUENCE [LARGE SCALE GENOMIC DNA]</scope>
</reference>
<comment type="similarity">
    <text evidence="3 7 9">Belongs to the elongation factor P family.</text>
</comment>
<dbReference type="CDD" id="cd05794">
    <property type="entry name" value="S1_EF-P_repeat_2"/>
    <property type="match status" value="1"/>
</dbReference>
<dbReference type="HAMAP" id="MF_00141">
    <property type="entry name" value="EF_P"/>
    <property type="match status" value="1"/>
</dbReference>
<evidence type="ECO:0000256" key="1">
    <source>
        <dbReference type="ARBA" id="ARBA00004496"/>
    </source>
</evidence>
<dbReference type="PROSITE" id="PS01275">
    <property type="entry name" value="EFP"/>
    <property type="match status" value="1"/>
</dbReference>
<evidence type="ECO:0000256" key="4">
    <source>
        <dbReference type="ARBA" id="ARBA00022490"/>
    </source>
</evidence>
<dbReference type="STRING" id="1618480.US11_C0001G0065"/>
<dbReference type="SMART" id="SM01185">
    <property type="entry name" value="EFP"/>
    <property type="match status" value="1"/>
</dbReference>
<dbReference type="SUPFAM" id="SSF50249">
    <property type="entry name" value="Nucleic acid-binding proteins"/>
    <property type="match status" value="2"/>
</dbReference>
<dbReference type="GO" id="GO:0003746">
    <property type="term" value="F:translation elongation factor activity"/>
    <property type="evidence" value="ECO:0007669"/>
    <property type="project" value="UniProtKB-UniRule"/>
</dbReference>
<keyword evidence="5 7" id="KW-0251">Elongation factor</keyword>
<dbReference type="UniPathway" id="UPA00345"/>
<dbReference type="InterPro" id="IPR015365">
    <property type="entry name" value="Elong-fact-P_C"/>
</dbReference>
<organism evidence="12 13">
    <name type="scientific">Candidatus Roizmanbacteria bacterium GW2011_GWA2_36_23</name>
    <dbReference type="NCBI Taxonomy" id="1618480"/>
    <lineage>
        <taxon>Bacteria</taxon>
        <taxon>Candidatus Roizmaniibacteriota</taxon>
    </lineage>
</organism>
<dbReference type="NCBIfam" id="TIGR00038">
    <property type="entry name" value="efp"/>
    <property type="match status" value="1"/>
</dbReference>
<sequence length="188" mass="21251">MKVNAGNLKKGDFVLYQSQIWQVQKADFYSPGKGSALMKTRIKNLLTGKNIEFTYKSNETVETIEVSSVEMQYLYKDSESLYFMDERTYNQYTVPITVVGDVSQFIKEGEKMFVYLHDEKPLSIRPPMSVRLKIIEAEDAAKGDTVSGAKKPAKLETGVTIMVPLFVKVGETVIVNPETGEYVERVKV</sequence>
<dbReference type="Pfam" id="PF09285">
    <property type="entry name" value="Elong-fact-P_C"/>
    <property type="match status" value="1"/>
</dbReference>
<proteinExistence type="inferred from homology"/>
<evidence type="ECO:0000256" key="2">
    <source>
        <dbReference type="ARBA" id="ARBA00004815"/>
    </source>
</evidence>
<dbReference type="PIRSF" id="PIRSF005901">
    <property type="entry name" value="EF-P"/>
    <property type="match status" value="1"/>
</dbReference>
<dbReference type="AlphaFoldDB" id="A0A0G0HDX5"/>
<dbReference type="InterPro" id="IPR012340">
    <property type="entry name" value="NA-bd_OB-fold"/>
</dbReference>
<dbReference type="NCBIfam" id="NF001810">
    <property type="entry name" value="PRK00529.1"/>
    <property type="match status" value="1"/>
</dbReference>
<keyword evidence="6 7" id="KW-0648">Protein biosynthesis</keyword>
<comment type="pathway">
    <text evidence="2 7">Protein biosynthesis; polypeptide chain elongation.</text>
</comment>
<feature type="domain" description="Translation elongation factor P/YeiP central" evidence="11">
    <location>
        <begin position="68"/>
        <end position="122"/>
    </location>
</feature>
<dbReference type="InterPro" id="IPR008991">
    <property type="entry name" value="Translation_prot_SH3-like_sf"/>
</dbReference>
<dbReference type="InterPro" id="IPR001059">
    <property type="entry name" value="Transl_elong_P/YeiP_cen"/>
</dbReference>
<evidence type="ECO:0000256" key="8">
    <source>
        <dbReference type="NCBIfam" id="TIGR00038"/>
    </source>
</evidence>
<keyword evidence="4 7" id="KW-0963">Cytoplasm</keyword>
<dbReference type="EMBL" id="LBRS01000001">
    <property type="protein sequence ID" value="KKQ02106.1"/>
    <property type="molecule type" value="Genomic_DNA"/>
</dbReference>
<evidence type="ECO:0000256" key="9">
    <source>
        <dbReference type="RuleBase" id="RU004389"/>
    </source>
</evidence>
<dbReference type="FunFam" id="2.30.30.30:FF:000003">
    <property type="entry name" value="Elongation factor P"/>
    <property type="match status" value="1"/>
</dbReference>
<dbReference type="Gene3D" id="2.40.50.140">
    <property type="entry name" value="Nucleic acid-binding proteins"/>
    <property type="match status" value="2"/>
</dbReference>
<evidence type="ECO:0000256" key="7">
    <source>
        <dbReference type="HAMAP-Rule" id="MF_00141"/>
    </source>
</evidence>
<evidence type="ECO:0000256" key="6">
    <source>
        <dbReference type="ARBA" id="ARBA00022917"/>
    </source>
</evidence>
<dbReference type="InterPro" id="IPR020599">
    <property type="entry name" value="Transl_elong_fac_P/YeiP"/>
</dbReference>
<dbReference type="GO" id="GO:0005829">
    <property type="term" value="C:cytosol"/>
    <property type="evidence" value="ECO:0007669"/>
    <property type="project" value="UniProtKB-ARBA"/>
</dbReference>
<dbReference type="Pfam" id="PF01132">
    <property type="entry name" value="EFP"/>
    <property type="match status" value="1"/>
</dbReference>